<feature type="transmembrane region" description="Helical" evidence="8">
    <location>
        <begin position="760"/>
        <end position="779"/>
    </location>
</feature>
<dbReference type="AlphaFoldDB" id="A0A1F6AVR7"/>
<evidence type="ECO:0000256" key="6">
    <source>
        <dbReference type="ARBA" id="ARBA00022989"/>
    </source>
</evidence>
<dbReference type="STRING" id="1798396.A2973_01990"/>
<keyword evidence="5" id="KW-1278">Translocase</keyword>
<feature type="transmembrane region" description="Helical" evidence="8">
    <location>
        <begin position="212"/>
        <end position="231"/>
    </location>
</feature>
<keyword evidence="6 8" id="KW-1133">Transmembrane helix</keyword>
<evidence type="ECO:0000313" key="10">
    <source>
        <dbReference type="EMBL" id="OGG28805.1"/>
    </source>
</evidence>
<dbReference type="NCBIfam" id="TIGR01494">
    <property type="entry name" value="ATPase_P-type"/>
    <property type="match status" value="2"/>
</dbReference>
<keyword evidence="3" id="KW-0547">Nucleotide-binding</keyword>
<dbReference type="SFLD" id="SFLDG00002">
    <property type="entry name" value="C1.7:_P-type_atpase_like"/>
    <property type="match status" value="1"/>
</dbReference>
<evidence type="ECO:0000256" key="2">
    <source>
        <dbReference type="ARBA" id="ARBA00022692"/>
    </source>
</evidence>
<dbReference type="SMART" id="SM00831">
    <property type="entry name" value="Cation_ATPase_N"/>
    <property type="match status" value="1"/>
</dbReference>
<dbReference type="Pfam" id="PF00690">
    <property type="entry name" value="Cation_ATPase_N"/>
    <property type="match status" value="1"/>
</dbReference>
<dbReference type="InterPro" id="IPR036412">
    <property type="entry name" value="HAD-like_sf"/>
</dbReference>
<keyword evidence="7 8" id="KW-0472">Membrane</keyword>
<evidence type="ECO:0000256" key="3">
    <source>
        <dbReference type="ARBA" id="ARBA00022741"/>
    </source>
</evidence>
<keyword evidence="4" id="KW-0067">ATP-binding</keyword>
<dbReference type="InterPro" id="IPR018303">
    <property type="entry name" value="ATPase_P-typ_P_site"/>
</dbReference>
<feature type="transmembrane region" description="Helical" evidence="8">
    <location>
        <begin position="617"/>
        <end position="640"/>
    </location>
</feature>
<dbReference type="InterPro" id="IPR059000">
    <property type="entry name" value="ATPase_P-type_domA"/>
</dbReference>
<gene>
    <name evidence="10" type="ORF">A2973_01990</name>
</gene>
<dbReference type="SUPFAM" id="SSF81665">
    <property type="entry name" value="Calcium ATPase, transmembrane domain M"/>
    <property type="match status" value="1"/>
</dbReference>
<dbReference type="SUPFAM" id="SSF56784">
    <property type="entry name" value="HAD-like"/>
    <property type="match status" value="1"/>
</dbReference>
<evidence type="ECO:0000259" key="9">
    <source>
        <dbReference type="SMART" id="SM00831"/>
    </source>
</evidence>
<name>A0A1F6AVR7_9BACT</name>
<evidence type="ECO:0000256" key="5">
    <source>
        <dbReference type="ARBA" id="ARBA00022967"/>
    </source>
</evidence>
<protein>
    <recommendedName>
        <fullName evidence="9">Cation-transporting P-type ATPase N-terminal domain-containing protein</fullName>
    </recommendedName>
</protein>
<dbReference type="Gene3D" id="3.40.50.1000">
    <property type="entry name" value="HAD superfamily/HAD-like"/>
    <property type="match status" value="2"/>
</dbReference>
<dbReference type="EMBL" id="MFJZ01000071">
    <property type="protein sequence ID" value="OGG28805.1"/>
    <property type="molecule type" value="Genomic_DNA"/>
</dbReference>
<feature type="transmembrane region" description="Helical" evidence="8">
    <location>
        <begin position="32"/>
        <end position="55"/>
    </location>
</feature>
<dbReference type="SFLD" id="SFLDF00027">
    <property type="entry name" value="p-type_atpase"/>
    <property type="match status" value="1"/>
</dbReference>
<dbReference type="GO" id="GO:0016887">
    <property type="term" value="F:ATP hydrolysis activity"/>
    <property type="evidence" value="ECO:0007669"/>
    <property type="project" value="InterPro"/>
</dbReference>
<feature type="transmembrane region" description="Helical" evidence="8">
    <location>
        <begin position="237"/>
        <end position="264"/>
    </location>
</feature>
<accession>A0A1F6AVR7</accession>
<dbReference type="Pfam" id="PF00689">
    <property type="entry name" value="Cation_ATPase_C"/>
    <property type="match status" value="1"/>
</dbReference>
<organism evidence="10 11">
    <name type="scientific">Candidatus Gottesmanbacteria bacterium RIFCSPLOWO2_01_FULL_49_10</name>
    <dbReference type="NCBI Taxonomy" id="1798396"/>
    <lineage>
        <taxon>Bacteria</taxon>
        <taxon>Candidatus Gottesmaniibacteriota</taxon>
    </lineage>
</organism>
<comment type="caution">
    <text evidence="10">The sequence shown here is derived from an EMBL/GenBank/DDBJ whole genome shotgun (WGS) entry which is preliminary data.</text>
</comment>
<dbReference type="InterPro" id="IPR023214">
    <property type="entry name" value="HAD_sf"/>
</dbReference>
<dbReference type="Gene3D" id="3.40.1110.10">
    <property type="entry name" value="Calcium-transporting ATPase, cytoplasmic domain N"/>
    <property type="match status" value="1"/>
</dbReference>
<feature type="domain" description="Cation-transporting P-type ATPase N-terminal" evidence="9">
    <location>
        <begin position="2"/>
        <end position="57"/>
    </location>
</feature>
<comment type="subcellular location">
    <subcellularLocation>
        <location evidence="1">Membrane</location>
        <topology evidence="1">Multi-pass membrane protein</topology>
    </subcellularLocation>
</comment>
<sequence>MKGLTCEEARQRLVQYGPNVLPEKQHFSAVSIFIHQFTSPLIFVLLGATAITIILGDLVDAAVIGSAVLINTILGFVQEYKAEMTIAALKKILTPQAKVIRDGKTIAIPAAHLVPGDIVILSAGDHVPADGRVTEAVSFFINEAVLTGESLPVEKKARSEVFMGTVMAAGRGKMEVVATAGQTMIGRMAEKITETKKEATPLQKEINRLARGLAIIVLVLCGLLFFLGLYYGQELVAMLTTAVAIAVSAIPEGLVVSLTVILSIGMQRIMKRKALVRRMVAAETLGSVSTICADKTGTITRGTMTVVKNDVISIADAVKTAVLANNLEDPLEVAIWDWARAQDHVDPQKIVDGSERLSEMPFDSIKKYMSVTTQEGVWVKGAPEAVLEMSVLPEKERDTWMKKVAHWGSEGLRVIALLHNKTFLGLIGIADPVREGVEEAVHHVRNAGVAVTMVTGDYRATAEAVLRSIGLPIEDPEREIMEGSELAAISEEELSRRVRDIRLFCRVSPDQKHKIVSALQVAGEVVAMTGDGVNDALALKRADIGIVVEGASDVARETADVVLLDSNFKTIVGAIEEGRAIFDNIRKVTLYLLSNAFVEMGIIAGAIIMGWPLPLSALQILWINLVDDGLPGIALTIDPASGDLMRRSPRRKNEPIIDSKMNILILMVSMVTMMLSLGTFAWMWRSYSLGFAQTIVFTLTAVVSLLYVFSFRRLDGRLRVGELLQNRWLLGSVAVGFILQLFAVYHPWGNLAFRTVPLPTGAWGVILGASVIIIGMIEVTKRLTGRQLSVVSRHTERIR</sequence>
<dbReference type="InterPro" id="IPR008250">
    <property type="entry name" value="ATPase_P-typ_transduc_dom_A_sf"/>
</dbReference>
<dbReference type="Pfam" id="PF00702">
    <property type="entry name" value="Hydrolase"/>
    <property type="match status" value="1"/>
</dbReference>
<feature type="transmembrane region" description="Helical" evidence="8">
    <location>
        <begin position="588"/>
        <end position="611"/>
    </location>
</feature>
<evidence type="ECO:0000256" key="1">
    <source>
        <dbReference type="ARBA" id="ARBA00004141"/>
    </source>
</evidence>
<dbReference type="InterPro" id="IPR004014">
    <property type="entry name" value="ATPase_P-typ_cation-transptr_N"/>
</dbReference>
<dbReference type="PROSITE" id="PS00154">
    <property type="entry name" value="ATPASE_E1_E2"/>
    <property type="match status" value="1"/>
</dbReference>
<feature type="transmembrane region" description="Helical" evidence="8">
    <location>
        <begin position="661"/>
        <end position="684"/>
    </location>
</feature>
<dbReference type="InterPro" id="IPR023298">
    <property type="entry name" value="ATPase_P-typ_TM_dom_sf"/>
</dbReference>
<dbReference type="Pfam" id="PF00122">
    <property type="entry name" value="E1-E2_ATPase"/>
    <property type="match status" value="1"/>
</dbReference>
<proteinExistence type="predicted"/>
<dbReference type="GO" id="GO:0005524">
    <property type="term" value="F:ATP binding"/>
    <property type="evidence" value="ECO:0007669"/>
    <property type="project" value="UniProtKB-KW"/>
</dbReference>
<feature type="transmembrane region" description="Helical" evidence="8">
    <location>
        <begin position="61"/>
        <end position="77"/>
    </location>
</feature>
<dbReference type="SUPFAM" id="SSF81653">
    <property type="entry name" value="Calcium ATPase, transduction domain A"/>
    <property type="match status" value="1"/>
</dbReference>
<dbReference type="InterPro" id="IPR006068">
    <property type="entry name" value="ATPase_P-typ_cation-transptr_C"/>
</dbReference>
<evidence type="ECO:0000256" key="4">
    <source>
        <dbReference type="ARBA" id="ARBA00022840"/>
    </source>
</evidence>
<reference evidence="10 11" key="1">
    <citation type="journal article" date="2016" name="Nat. Commun.">
        <title>Thousands of microbial genomes shed light on interconnected biogeochemical processes in an aquifer system.</title>
        <authorList>
            <person name="Anantharaman K."/>
            <person name="Brown C.T."/>
            <person name="Hug L.A."/>
            <person name="Sharon I."/>
            <person name="Castelle C.J."/>
            <person name="Probst A.J."/>
            <person name="Thomas B.C."/>
            <person name="Singh A."/>
            <person name="Wilkins M.J."/>
            <person name="Karaoz U."/>
            <person name="Brodie E.L."/>
            <person name="Williams K.H."/>
            <person name="Hubbard S.S."/>
            <person name="Banfield J.F."/>
        </authorList>
    </citation>
    <scope>NUCLEOTIDE SEQUENCE [LARGE SCALE GENOMIC DNA]</scope>
</reference>
<dbReference type="InterPro" id="IPR023299">
    <property type="entry name" value="ATPase_P-typ_cyto_dom_N"/>
</dbReference>
<dbReference type="SUPFAM" id="SSF81660">
    <property type="entry name" value="Metal cation-transporting ATPase, ATP-binding domain N"/>
    <property type="match status" value="1"/>
</dbReference>
<dbReference type="PRINTS" id="PR00119">
    <property type="entry name" value="CATATPASE"/>
</dbReference>
<dbReference type="Proteomes" id="UP000176409">
    <property type="component" value="Unassembled WGS sequence"/>
</dbReference>
<dbReference type="InterPro" id="IPR044492">
    <property type="entry name" value="P_typ_ATPase_HD_dom"/>
</dbReference>
<dbReference type="GO" id="GO:0016020">
    <property type="term" value="C:membrane"/>
    <property type="evidence" value="ECO:0007669"/>
    <property type="project" value="UniProtKB-SubCell"/>
</dbReference>
<dbReference type="InterPro" id="IPR001757">
    <property type="entry name" value="P_typ_ATPase"/>
</dbReference>
<dbReference type="SFLD" id="SFLDS00003">
    <property type="entry name" value="Haloacid_Dehalogenase"/>
    <property type="match status" value="1"/>
</dbReference>
<evidence type="ECO:0000256" key="8">
    <source>
        <dbReference type="SAM" id="Phobius"/>
    </source>
</evidence>
<dbReference type="Gene3D" id="1.20.1110.10">
    <property type="entry name" value="Calcium-transporting ATPase, transmembrane domain"/>
    <property type="match status" value="2"/>
</dbReference>
<dbReference type="Gene3D" id="2.70.150.10">
    <property type="entry name" value="Calcium-transporting ATPase, cytoplasmic transduction domain A"/>
    <property type="match status" value="1"/>
</dbReference>
<keyword evidence="2 8" id="KW-0812">Transmembrane</keyword>
<evidence type="ECO:0000256" key="7">
    <source>
        <dbReference type="ARBA" id="ARBA00023136"/>
    </source>
</evidence>
<feature type="transmembrane region" description="Helical" evidence="8">
    <location>
        <begin position="690"/>
        <end position="709"/>
    </location>
</feature>
<evidence type="ECO:0000313" key="11">
    <source>
        <dbReference type="Proteomes" id="UP000176409"/>
    </source>
</evidence>
<dbReference type="PRINTS" id="PR00120">
    <property type="entry name" value="HATPASE"/>
</dbReference>
<dbReference type="PANTHER" id="PTHR42861">
    <property type="entry name" value="CALCIUM-TRANSPORTING ATPASE"/>
    <property type="match status" value="1"/>
</dbReference>
<feature type="transmembrane region" description="Helical" evidence="8">
    <location>
        <begin position="729"/>
        <end position="748"/>
    </location>
</feature>